<dbReference type="Proteomes" id="UP001528411">
    <property type="component" value="Unassembled WGS sequence"/>
</dbReference>
<evidence type="ECO:0000313" key="2">
    <source>
        <dbReference type="Proteomes" id="UP001528411"/>
    </source>
</evidence>
<evidence type="ECO:0000313" key="1">
    <source>
        <dbReference type="EMBL" id="MDC2889118.1"/>
    </source>
</evidence>
<protein>
    <submittedName>
        <fullName evidence="1">Uncharacterized protein</fullName>
    </submittedName>
</protein>
<accession>A0ABT5FC63</accession>
<sequence>MRQLKNYFRDRIKNQKQKESATKALIDYLVKFKTNIILWGSPKVLIAQAEFEQQSKVSGNIFLAIDNLYRAIREDIGLSNSGLPSLHLVKMYLSDPEELESLIASSNKQINKNT</sequence>
<reference evidence="1 2" key="1">
    <citation type="submission" date="2023-01" db="EMBL/GenBank/DDBJ databases">
        <title>Psychrosphaera sp. nov., isolated from marine algae.</title>
        <authorList>
            <person name="Bayburt H."/>
            <person name="Choi B.J."/>
            <person name="Kim J.M."/>
            <person name="Choi D.G."/>
            <person name="Jeon C.O."/>
        </authorList>
    </citation>
    <scope>NUCLEOTIDE SEQUENCE [LARGE SCALE GENOMIC DNA]</scope>
    <source>
        <strain evidence="1 2">G1-22</strain>
    </source>
</reference>
<name>A0ABT5FC63_9GAMM</name>
<comment type="caution">
    <text evidence="1">The sequence shown here is derived from an EMBL/GenBank/DDBJ whole genome shotgun (WGS) entry which is preliminary data.</text>
</comment>
<organism evidence="1 2">
    <name type="scientific">Psychrosphaera algicola</name>
    <dbReference type="NCBI Taxonomy" id="3023714"/>
    <lineage>
        <taxon>Bacteria</taxon>
        <taxon>Pseudomonadati</taxon>
        <taxon>Pseudomonadota</taxon>
        <taxon>Gammaproteobacteria</taxon>
        <taxon>Alteromonadales</taxon>
        <taxon>Pseudoalteromonadaceae</taxon>
        <taxon>Psychrosphaera</taxon>
    </lineage>
</organism>
<gene>
    <name evidence="1" type="ORF">PN838_10535</name>
</gene>
<dbReference type="EMBL" id="JAQOMS010000002">
    <property type="protein sequence ID" value="MDC2889118.1"/>
    <property type="molecule type" value="Genomic_DNA"/>
</dbReference>
<proteinExistence type="predicted"/>
<dbReference type="RefSeq" id="WP_272180620.1">
    <property type="nucleotide sequence ID" value="NZ_JAQOMS010000002.1"/>
</dbReference>
<keyword evidence="2" id="KW-1185">Reference proteome</keyword>